<accession>A0ABM7T9G6</accession>
<comment type="similarity">
    <text evidence="2">Belongs to the nicotinamide ribonucleoside (NR) uptake permease (TC 4.B.1) family.</text>
</comment>
<dbReference type="Pfam" id="PF04973">
    <property type="entry name" value="NMN_transporter"/>
    <property type="match status" value="1"/>
</dbReference>
<dbReference type="PANTHER" id="PTHR36122:SF2">
    <property type="entry name" value="NICOTINAMIDE RIBOSIDE TRANSPORTER PNUC"/>
    <property type="match status" value="1"/>
</dbReference>
<dbReference type="InterPro" id="IPR006419">
    <property type="entry name" value="NMN_transpt_PnuC"/>
</dbReference>
<gene>
    <name evidence="9" type="ORF">psyc5s11_40460</name>
</gene>
<feature type="transmembrane region" description="Helical" evidence="8">
    <location>
        <begin position="43"/>
        <end position="58"/>
    </location>
</feature>
<feature type="transmembrane region" description="Helical" evidence="8">
    <location>
        <begin position="88"/>
        <end position="106"/>
    </location>
</feature>
<keyword evidence="7 8" id="KW-0472">Membrane</keyword>
<sequence length="233" mass="26948">MEKFKQFVKNELYGWSKIEKFWLFFASAVILVLSIYWKDSMVGIFAALTGVICVILTGKGKISSYIFGIFNTVLYAYIALGAKYYGGVMLNLIYYLPMNFVGWYMWKKHINSETQEVVKDKLNLKWQLVTGALCVVCVYGYGILLRYMGGNLPFVDSMSTVVSIFAQILCVKRYMEQWILWIVVDVVTVFMWIAAFFNGGESVATLLMWSIYLLNAIFMFIKWYKESKTIISE</sequence>
<evidence type="ECO:0000256" key="1">
    <source>
        <dbReference type="ARBA" id="ARBA00004651"/>
    </source>
</evidence>
<keyword evidence="5 8" id="KW-0812">Transmembrane</keyword>
<feature type="transmembrane region" description="Helical" evidence="8">
    <location>
        <begin position="65"/>
        <end position="82"/>
    </location>
</feature>
<feature type="transmembrane region" description="Helical" evidence="8">
    <location>
        <begin position="126"/>
        <end position="148"/>
    </location>
</feature>
<evidence type="ECO:0000256" key="8">
    <source>
        <dbReference type="SAM" id="Phobius"/>
    </source>
</evidence>
<dbReference type="PANTHER" id="PTHR36122">
    <property type="entry name" value="NICOTINAMIDE RIBOSIDE TRANSPORTER PNUC"/>
    <property type="match status" value="1"/>
</dbReference>
<keyword evidence="4" id="KW-1003">Cell membrane</keyword>
<keyword evidence="3" id="KW-0813">Transport</keyword>
<organism evidence="9 10">
    <name type="scientific">Clostridium gelidum</name>
    <dbReference type="NCBI Taxonomy" id="704125"/>
    <lineage>
        <taxon>Bacteria</taxon>
        <taxon>Bacillati</taxon>
        <taxon>Bacillota</taxon>
        <taxon>Clostridia</taxon>
        <taxon>Eubacteriales</taxon>
        <taxon>Clostridiaceae</taxon>
        <taxon>Clostridium</taxon>
    </lineage>
</organism>
<dbReference type="Proteomes" id="UP000824633">
    <property type="component" value="Chromosome"/>
</dbReference>
<dbReference type="RefSeq" id="WP_224034279.1">
    <property type="nucleotide sequence ID" value="NZ_AP024849.1"/>
</dbReference>
<evidence type="ECO:0000256" key="7">
    <source>
        <dbReference type="ARBA" id="ARBA00023136"/>
    </source>
</evidence>
<evidence type="ECO:0000313" key="9">
    <source>
        <dbReference type="EMBL" id="BCZ47979.1"/>
    </source>
</evidence>
<evidence type="ECO:0000256" key="3">
    <source>
        <dbReference type="ARBA" id="ARBA00022448"/>
    </source>
</evidence>
<name>A0ABM7T9G6_9CLOT</name>
<keyword evidence="6 8" id="KW-1133">Transmembrane helix</keyword>
<feature type="transmembrane region" description="Helical" evidence="8">
    <location>
        <begin position="178"/>
        <end position="197"/>
    </location>
</feature>
<feature type="transmembrane region" description="Helical" evidence="8">
    <location>
        <begin position="203"/>
        <end position="224"/>
    </location>
</feature>
<feature type="transmembrane region" description="Helical" evidence="8">
    <location>
        <begin position="21"/>
        <end position="37"/>
    </location>
</feature>
<comment type="subcellular location">
    <subcellularLocation>
        <location evidence="1">Cell membrane</location>
        <topology evidence="1">Multi-pass membrane protein</topology>
    </subcellularLocation>
</comment>
<evidence type="ECO:0000256" key="4">
    <source>
        <dbReference type="ARBA" id="ARBA00022475"/>
    </source>
</evidence>
<evidence type="ECO:0000256" key="6">
    <source>
        <dbReference type="ARBA" id="ARBA00022989"/>
    </source>
</evidence>
<feature type="transmembrane region" description="Helical" evidence="8">
    <location>
        <begin position="154"/>
        <end position="171"/>
    </location>
</feature>
<evidence type="ECO:0000256" key="2">
    <source>
        <dbReference type="ARBA" id="ARBA00006669"/>
    </source>
</evidence>
<dbReference type="EMBL" id="AP024849">
    <property type="protein sequence ID" value="BCZ47979.1"/>
    <property type="molecule type" value="Genomic_DNA"/>
</dbReference>
<protein>
    <submittedName>
        <fullName evidence="9">Nicotinamide mononucleotide transporter</fullName>
    </submittedName>
</protein>
<evidence type="ECO:0000313" key="10">
    <source>
        <dbReference type="Proteomes" id="UP000824633"/>
    </source>
</evidence>
<proteinExistence type="inferred from homology"/>
<keyword evidence="10" id="KW-1185">Reference proteome</keyword>
<dbReference type="NCBIfam" id="TIGR01528">
    <property type="entry name" value="NMN_trans_PnuC"/>
    <property type="match status" value="1"/>
</dbReference>
<reference evidence="10" key="1">
    <citation type="submission" date="2021-07" db="EMBL/GenBank/DDBJ databases">
        <title>Complete genome sequencing of a Clostridium isolate.</title>
        <authorList>
            <person name="Ueki A."/>
            <person name="Tonouchi A."/>
        </authorList>
    </citation>
    <scope>NUCLEOTIDE SEQUENCE [LARGE SCALE GENOMIC DNA]</scope>
    <source>
        <strain evidence="10">C5S11</strain>
    </source>
</reference>
<evidence type="ECO:0000256" key="5">
    <source>
        <dbReference type="ARBA" id="ARBA00022692"/>
    </source>
</evidence>